<dbReference type="EMBL" id="JAAGVB010000008">
    <property type="protein sequence ID" value="NEW32378.1"/>
    <property type="molecule type" value="Genomic_DNA"/>
</dbReference>
<dbReference type="Proteomes" id="UP000471166">
    <property type="component" value="Unassembled WGS sequence"/>
</dbReference>
<evidence type="ECO:0000313" key="4">
    <source>
        <dbReference type="Proteomes" id="UP000471166"/>
    </source>
</evidence>
<keyword evidence="2" id="KW-0812">Transmembrane</keyword>
<dbReference type="AlphaFoldDB" id="A0A2L2JLW5"/>
<feature type="compositionally biased region" description="Low complexity" evidence="1">
    <location>
        <begin position="49"/>
        <end position="63"/>
    </location>
</feature>
<protein>
    <submittedName>
        <fullName evidence="3">Uncharacterized protein</fullName>
    </submittedName>
</protein>
<feature type="region of interest" description="Disordered" evidence="1">
    <location>
        <begin position="43"/>
        <end position="63"/>
    </location>
</feature>
<organism evidence="3 4">
    <name type="scientific">Nocardia cyriacigeorgica</name>
    <dbReference type="NCBI Taxonomy" id="135487"/>
    <lineage>
        <taxon>Bacteria</taxon>
        <taxon>Bacillati</taxon>
        <taxon>Actinomycetota</taxon>
        <taxon>Actinomycetes</taxon>
        <taxon>Mycobacteriales</taxon>
        <taxon>Nocardiaceae</taxon>
        <taxon>Nocardia</taxon>
    </lineage>
</organism>
<accession>A0A2L2JLW5</accession>
<gene>
    <name evidence="3" type="ORF">GV791_07365</name>
</gene>
<comment type="caution">
    <text evidence="3">The sequence shown here is derived from an EMBL/GenBank/DDBJ whole genome shotgun (WGS) entry which is preliminary data.</text>
</comment>
<keyword evidence="2" id="KW-0472">Membrane</keyword>
<evidence type="ECO:0000313" key="3">
    <source>
        <dbReference type="EMBL" id="NEW32378.1"/>
    </source>
</evidence>
<evidence type="ECO:0000256" key="2">
    <source>
        <dbReference type="SAM" id="Phobius"/>
    </source>
</evidence>
<evidence type="ECO:0000256" key="1">
    <source>
        <dbReference type="SAM" id="MobiDB-lite"/>
    </source>
</evidence>
<proteinExistence type="predicted"/>
<sequence length="63" mass="6508">MTNNSPQRPHGPNTPRWVKVTGVVVAFLVAVLVIGLLISGGQHGPGRHSQSAAAPASAQLVRC</sequence>
<name>A0A2L2JLW5_9NOCA</name>
<reference evidence="3 4" key="1">
    <citation type="submission" date="2020-01" db="EMBL/GenBank/DDBJ databases">
        <title>Genetics and antimicrobial susceptibilities of Nocardia species isolated from the soil; a comparison with species isolated from humans.</title>
        <authorList>
            <person name="Carrasco G."/>
            <person name="Monzon S."/>
            <person name="Sansegundo M."/>
            <person name="Garcia E."/>
            <person name="Garrido N."/>
            <person name="Medina M.J."/>
            <person name="Villalon P."/>
            <person name="Ramirez-Arocha A.C."/>
            <person name="Jimenez P."/>
            <person name="Cuesta I."/>
            <person name="Valdezate S."/>
        </authorList>
    </citation>
    <scope>NUCLEOTIDE SEQUENCE [LARGE SCALE GENOMIC DNA]</scope>
    <source>
        <strain evidence="3 4">CNM20110626</strain>
    </source>
</reference>
<keyword evidence="2" id="KW-1133">Transmembrane helix</keyword>
<feature type="transmembrane region" description="Helical" evidence="2">
    <location>
        <begin position="20"/>
        <end position="38"/>
    </location>
</feature>
<dbReference type="RefSeq" id="WP_082392791.1">
    <property type="nucleotide sequence ID" value="NZ_CP107969.1"/>
</dbReference>